<evidence type="ECO:0000313" key="3">
    <source>
        <dbReference type="EMBL" id="KAA8568458.1"/>
    </source>
</evidence>
<dbReference type="VEuPathDB" id="FungiDB:MFRU_012g00250"/>
<keyword evidence="4" id="KW-1185">Reference proteome</keyword>
<feature type="region of interest" description="Disordered" evidence="2">
    <location>
        <begin position="230"/>
        <end position="253"/>
    </location>
</feature>
<gene>
    <name evidence="3" type="ORF">EYC84_007490</name>
</gene>
<dbReference type="EMBL" id="VICG01000009">
    <property type="protein sequence ID" value="KAA8568458.1"/>
    <property type="molecule type" value="Genomic_DNA"/>
</dbReference>
<organism evidence="3 4">
    <name type="scientific">Monilinia fructicola</name>
    <name type="common">Brown rot fungus</name>
    <name type="synonym">Ciboria fructicola</name>
    <dbReference type="NCBI Taxonomy" id="38448"/>
    <lineage>
        <taxon>Eukaryota</taxon>
        <taxon>Fungi</taxon>
        <taxon>Dikarya</taxon>
        <taxon>Ascomycota</taxon>
        <taxon>Pezizomycotina</taxon>
        <taxon>Leotiomycetes</taxon>
        <taxon>Helotiales</taxon>
        <taxon>Sclerotiniaceae</taxon>
        <taxon>Monilinia</taxon>
    </lineage>
</organism>
<dbReference type="AlphaFoldDB" id="A0A5M9JFY0"/>
<feature type="coiled-coil region" evidence="1">
    <location>
        <begin position="61"/>
        <end position="112"/>
    </location>
</feature>
<evidence type="ECO:0000256" key="2">
    <source>
        <dbReference type="SAM" id="MobiDB-lite"/>
    </source>
</evidence>
<evidence type="ECO:0000313" key="4">
    <source>
        <dbReference type="Proteomes" id="UP000322873"/>
    </source>
</evidence>
<reference evidence="3 4" key="1">
    <citation type="submission" date="2019-06" db="EMBL/GenBank/DDBJ databases">
        <title>Genome Sequence of the Brown Rot Fungal Pathogen Monilinia fructicola.</title>
        <authorList>
            <person name="De Miccolis Angelini R.M."/>
            <person name="Landi L."/>
            <person name="Abate D."/>
            <person name="Pollastro S."/>
            <person name="Romanazzi G."/>
            <person name="Faretra F."/>
        </authorList>
    </citation>
    <scope>NUCLEOTIDE SEQUENCE [LARGE SCALE GENOMIC DNA]</scope>
    <source>
        <strain evidence="3 4">Mfrc123</strain>
    </source>
</reference>
<feature type="region of interest" description="Disordered" evidence="2">
    <location>
        <begin position="270"/>
        <end position="302"/>
    </location>
</feature>
<dbReference type="Proteomes" id="UP000322873">
    <property type="component" value="Unassembled WGS sequence"/>
</dbReference>
<comment type="caution">
    <text evidence="3">The sequence shown here is derived from an EMBL/GenBank/DDBJ whole genome shotgun (WGS) entry which is preliminary data.</text>
</comment>
<sequence length="581" mass="66533">MTSHVASTLKKKARTRGFSVYGDIRRPLALLSNNINRTKNSNEGSSSHITEESKMAISVLINKHEKTKSQLEDKNASEEKIKGEMQELRTQVQELQSTIQDDQDALEKLNSQIDMEIHEFTAIPDTQEALLESLIKKEAEIDRELFNLRDDKVIARGELWFEMKGKVDESIDHPDQASRDRNLLMRKEMFLADKRCIARDTKASLLLRKKDIQEQKSEISEGYLVEGYRRLREDSPMSQDSDEDSIVRESPLQHRRCSRISEDIEQDSVVADSQLGEDEDFVDDGSFHSDEEHQDSSWLTDSREQSFSPRSFRFSGDDHWAEESHLEVLEELQSLNIQLRTAEEKLRKSEEKFDRYRTSTRSTIERVASEAASAEGIITEYKNKLDEASNVRKRLVLDVAKLQEENARLLILAQEIALPILARTAERMKQVTRNGVQIPLNNSRLPPNKGVLRAGNNAATGGHIKSHFASIVLAEKEVVSSDLLISGEMFMTMYGISVGEYRSLYSFSKSLDRLFDMHAILIEYGCFTDMTLSKTRDSLFQNQFAQCLLGYEAIDTPSPEEKGRILMMRLDPKKSQYSMNW</sequence>
<accession>A0A5M9JFY0</accession>
<name>A0A5M9JFY0_MONFR</name>
<feature type="coiled-coil region" evidence="1">
    <location>
        <begin position="325"/>
        <end position="405"/>
    </location>
</feature>
<feature type="compositionally biased region" description="Basic and acidic residues" evidence="2">
    <location>
        <begin position="285"/>
        <end position="295"/>
    </location>
</feature>
<keyword evidence="1" id="KW-0175">Coiled coil</keyword>
<protein>
    <submittedName>
        <fullName evidence="3">Uncharacterized protein</fullName>
    </submittedName>
</protein>
<evidence type="ECO:0000256" key="1">
    <source>
        <dbReference type="SAM" id="Coils"/>
    </source>
</evidence>
<proteinExistence type="predicted"/>